<evidence type="ECO:0000313" key="3">
    <source>
        <dbReference type="Proteomes" id="UP000478052"/>
    </source>
</evidence>
<comment type="caution">
    <text evidence="2">The sequence shown here is derived from an EMBL/GenBank/DDBJ whole genome shotgun (WGS) entry which is preliminary data.</text>
</comment>
<protein>
    <submittedName>
        <fullName evidence="2">Uncharacterized protein</fullName>
    </submittedName>
</protein>
<gene>
    <name evidence="2" type="ORF">FWK35_00026375</name>
</gene>
<name>A0A6G0VRH4_APHCR</name>
<organism evidence="2 3">
    <name type="scientific">Aphis craccivora</name>
    <name type="common">Cowpea aphid</name>
    <dbReference type="NCBI Taxonomy" id="307492"/>
    <lineage>
        <taxon>Eukaryota</taxon>
        <taxon>Metazoa</taxon>
        <taxon>Ecdysozoa</taxon>
        <taxon>Arthropoda</taxon>
        <taxon>Hexapoda</taxon>
        <taxon>Insecta</taxon>
        <taxon>Pterygota</taxon>
        <taxon>Neoptera</taxon>
        <taxon>Paraneoptera</taxon>
        <taxon>Hemiptera</taxon>
        <taxon>Sternorrhyncha</taxon>
        <taxon>Aphidomorpha</taxon>
        <taxon>Aphidoidea</taxon>
        <taxon>Aphididae</taxon>
        <taxon>Aphidini</taxon>
        <taxon>Aphis</taxon>
        <taxon>Aphis</taxon>
    </lineage>
</organism>
<dbReference type="AlphaFoldDB" id="A0A6G0VRH4"/>
<accession>A0A6G0VRH4</accession>
<dbReference type="EMBL" id="VUJU01012794">
    <property type="protein sequence ID" value="KAF0706760.1"/>
    <property type="molecule type" value="Genomic_DNA"/>
</dbReference>
<dbReference type="Proteomes" id="UP000478052">
    <property type="component" value="Unassembled WGS sequence"/>
</dbReference>
<feature type="region of interest" description="Disordered" evidence="1">
    <location>
        <begin position="57"/>
        <end position="85"/>
    </location>
</feature>
<evidence type="ECO:0000313" key="2">
    <source>
        <dbReference type="EMBL" id="KAF0706760.1"/>
    </source>
</evidence>
<proteinExistence type="predicted"/>
<evidence type="ECO:0000256" key="1">
    <source>
        <dbReference type="SAM" id="MobiDB-lite"/>
    </source>
</evidence>
<sequence length="111" mass="12366">MTAVLCNKCSPFPPSSCSVRRRRAAVARRPSPPALSSRPPVWPRRQHCTPRIYCIIPKNDDPDLPHQRQKTPPPTSTTAAAGSPLNTNYSFLTALHLPGQLRDTRTDNDLR</sequence>
<reference evidence="2 3" key="1">
    <citation type="submission" date="2019-08" db="EMBL/GenBank/DDBJ databases">
        <title>Whole genome of Aphis craccivora.</title>
        <authorList>
            <person name="Voronova N.V."/>
            <person name="Shulinski R.S."/>
            <person name="Bandarenka Y.V."/>
            <person name="Zhorov D.G."/>
            <person name="Warner D."/>
        </authorList>
    </citation>
    <scope>NUCLEOTIDE SEQUENCE [LARGE SCALE GENOMIC DNA]</scope>
    <source>
        <strain evidence="2">180601</strain>
        <tissue evidence="2">Whole Body</tissue>
    </source>
</reference>
<keyword evidence="3" id="KW-1185">Reference proteome</keyword>